<dbReference type="Pfam" id="PF18013">
    <property type="entry name" value="Phage_lysozyme2"/>
    <property type="match status" value="1"/>
</dbReference>
<evidence type="ECO:0000313" key="8">
    <source>
        <dbReference type="Proteomes" id="UP000283095"/>
    </source>
</evidence>
<feature type="coiled-coil region" evidence="1">
    <location>
        <begin position="1607"/>
        <end position="1634"/>
    </location>
</feature>
<dbReference type="SUPFAM" id="SSF58104">
    <property type="entry name" value="Methyl-accepting chemotaxis protein (MCP) signaling domain"/>
    <property type="match status" value="1"/>
</dbReference>
<sequence length="2306" mass="256611">MYRKIYQSSTNAAGSALKEYKTFEDSLQARINRATVAIEKLALALGDAFLTDGMVEGLETFISLLGSFEGLIKTIGGLPVILGVLSTAVLMLNKSFWAGTAGVKGFQLSLVGLGTVAKTTGTMLRGLAAASGVGLAFVAIGAGLEFLLSKQSEARQRAEELEQQNRALTESYKEHQEDVESLTKEYEKYEELISTGEFGVDYDATDIEKYRSIANDLAKIMPELVIGEDQYGNKLIGSSERIKAKTADLEKQLAIQEKLDAIQRKEEVETNYDNSKKDLKDRQKELDNFWAGTSSTLNLDSLEEAEKMFDRLQDKLANGKKLNLVEQGNFDYLKDVIKEYKGLETEVESLAFMYKQNLMEMIDVNVKLDDATSTMAKSVIDDFTSFVSSAGLSDQTLSKVFDDLLNDVQYDSNFKKTLEDYSSAIKDYQDAINKGSDTKKIEEYKNKATDAFDAVKDSLLNLKGMDGIDDKTLDMLTNQLISSGNAALVAGIDFTKLAEKTGMTTKEIQEQLGLLPELEDGISGTGNSSESTAKSISELQSAVKEFGEGSEEAANAQEQLTDMFDDAISNIDSLNGVLDDLKENQKLSADSIGLLIEKYPHLLGYIGNEKELRKQIQIEMENEEKVAKQVMLAKLEYNDVFYKAAVEANSNRVKAFQDLYGVDLTMYKNLGEAKVAVENEVLAGVVQAWSSQLESIETKARNVANIVNAMTGKNGLAGLMNPSALATYAFSATYSGARDYATKVEADFNDIFLDRIEIGSDLKKSTDSNTKSTRDNSKAVKDAAEEYDKFTYVVDKSKDALEKANKALEKQQAKLDQYPKYSKEYRNALLEEINLLEKKNKAIDGAIDSIDKQIKTGKYITEGVVSQSDAVKDTFYSPTSTSSKSSSAKLAGSSNAEKAMNFFISQGYSPQAAAGIVGNLQQESTPALNPKQKQYDGGPGRGIAQWTSGKAKGKPDDRWEFFLAWAASKGLDPYDLETQLMYIVVELEGKDNAERTTNRKLNARGGVTALKNNRSVESSTRVFQESFERAGKVEYAKRYKYANDAYNKYGKSAKASTASVKTASVAKPEHAINRTSSADVAQWYLDTFRMSGDFGQKDALHPNGHWGSDMNVKGTSGNQDKGTPIKSLTNGTVKQVFSHKEAGNAIVIQGEDGKEYRYIHLESLPKFKAGDSIKAGQTIGKMGSTGTSTAAHLDLKIKDSKGNYINPETYIKDLAKGGDGSKISAVSASTSSTLKVGSRGSDVKELQKALGIPADGIFGKDTEKAVKAFQKKNKLAVDGIAGAQTLKALGIKVDAGKTTSEKESEKSKKAAENQQNEDAAKQEKADLQNEILQNNAEIQQIYKAVADSFSEQMERNSNSFQSQADAKQEKAEYYGVATKKGRAYLSEQYDLLEKQEKQEQKDMKALQDWYKKEKPGMDKATRAYWNDILGDMRVDNASTKKAMQEVAANEVQAWSDQYDAELAELQTRADRKRQKAEMYGTETAKGRAYLKEEAMLLEQIEKKQQYKIKNIEKEVKAKYKAGEIDKATFDSYMAYIQGEWKDSATETQVEIQAIAEEVSESIVNEMLDAINKIEEANSRAMDKIEGRIHRLEAMDVKVQYAEEKGELDELNRHLSIWERGLESLQKDLRDLESIDLSSLASVDDENEVLRDIEITKGAIESTLREIKKVNSEIAKQEDILKNVYGLVINEHNAKLNQLLKERQDILNNIAKLEAKHTSLTPAKQKENLELIQAERDKLDAKDLSIFDQQQTIKELYSSIADEYVDAMKEAYEAERTIKLKQLDKIREAEQKAHDERIERLNEEGEKLDELYNKRIREIDDKENADNYDKELSKKQQEAQEIQNKINKLSMDDSTWAKKQRDDLSKQLADKNEEIQDFIHDRSLELRKQSLQDEYDAKKENINQQVELENEAWDKRSEEFDSQQEFIEKMYDNMINNERYWSKVRQDILKGDIAQYTSSIGTITETISSNAQLVGLSVSENITDVLNESLLALESLKEGFYDLQSASNLTISNQDTTTANKANIQAKKDAVTNAQKYAQTSVIGASSADRKKALTDLEKAQNEYNKLEGVKDILSTAKATIDLNMYDDTEKSYLVRSVSKNDVVEFLGYEKGYAKVKYDGAVGYVTSGYLQIGNYSTMEEKEAKKKAELAKLQKEKERIGKELTKAQASGNKPEVSKLTKELDVISKEYDKVSNTPLNEFHDGGIVGKTPSTSNKLTELANKLFNTKPNEEVIKSLKGELQIPPKNIPNIFTNMKNLIKSVTPNIALSPATTTVNMNINIAKLEGGEKGANELFKVLNKNLAGMGLK</sequence>
<feature type="coiled-coil region" evidence="1">
    <location>
        <begin position="144"/>
        <end position="192"/>
    </location>
</feature>
<dbReference type="Gene3D" id="1.10.287.950">
    <property type="entry name" value="Methyl-accepting chemotaxis protein"/>
    <property type="match status" value="1"/>
</dbReference>
<evidence type="ECO:0000313" key="7">
    <source>
        <dbReference type="EMBL" id="AZV43740.1"/>
    </source>
</evidence>
<reference evidence="7 8" key="1">
    <citation type="submission" date="2018-01" db="EMBL/GenBank/DDBJ databases">
        <title>Bacillus asahii Genome sequencing and assembly.</title>
        <authorList>
            <person name="Jiang H."/>
            <person name="Feng Y."/>
            <person name="Zhao F."/>
            <person name="Lin X."/>
        </authorList>
    </citation>
    <scope>NUCLEOTIDE SEQUENCE [LARGE SCALE GENOMIC DNA]</scope>
    <source>
        <strain evidence="7 8">OM18</strain>
    </source>
</reference>
<dbReference type="EMBL" id="CP026095">
    <property type="protein sequence ID" value="AZV43740.1"/>
    <property type="molecule type" value="Genomic_DNA"/>
</dbReference>
<feature type="transmembrane region" description="Helical" evidence="3">
    <location>
        <begin position="127"/>
        <end position="148"/>
    </location>
</feature>
<dbReference type="KEGG" id="pasa:BAOM_3131"/>
<dbReference type="InterPro" id="IPR036365">
    <property type="entry name" value="PGBD-like_sf"/>
</dbReference>
<dbReference type="Pfam" id="PF01471">
    <property type="entry name" value="PG_binding_1"/>
    <property type="match status" value="1"/>
</dbReference>
<accession>A0A3T0KTW5</accession>
<feature type="domain" description="M23ase beta-sheet core" evidence="5">
    <location>
        <begin position="1113"/>
        <end position="1207"/>
    </location>
</feature>
<feature type="domain" description="Peptidoglycan binding-like" evidence="4">
    <location>
        <begin position="1239"/>
        <end position="1289"/>
    </location>
</feature>
<evidence type="ECO:0000256" key="2">
    <source>
        <dbReference type="SAM" id="MobiDB-lite"/>
    </source>
</evidence>
<keyword evidence="3" id="KW-0812">Transmembrane</keyword>
<organism evidence="7 8">
    <name type="scientific">Peribacillus asahii</name>
    <dbReference type="NCBI Taxonomy" id="228899"/>
    <lineage>
        <taxon>Bacteria</taxon>
        <taxon>Bacillati</taxon>
        <taxon>Bacillota</taxon>
        <taxon>Bacilli</taxon>
        <taxon>Bacillales</taxon>
        <taxon>Bacillaceae</taxon>
        <taxon>Peribacillus</taxon>
    </lineage>
</organism>
<feature type="compositionally biased region" description="Basic and acidic residues" evidence="2">
    <location>
        <begin position="1299"/>
        <end position="1311"/>
    </location>
</feature>
<dbReference type="Proteomes" id="UP000283095">
    <property type="component" value="Chromosome"/>
</dbReference>
<feature type="coiled-coil region" evidence="1">
    <location>
        <begin position="1785"/>
        <end position="1907"/>
    </location>
</feature>
<feature type="domain" description="Phage tail lysozyme" evidence="6">
    <location>
        <begin position="895"/>
        <end position="1049"/>
    </location>
</feature>
<dbReference type="InterPro" id="IPR011055">
    <property type="entry name" value="Dup_hybrid_motif"/>
</dbReference>
<keyword evidence="3" id="KW-0472">Membrane</keyword>
<feature type="transmembrane region" description="Helical" evidence="3">
    <location>
        <begin position="71"/>
        <end position="90"/>
    </location>
</feature>
<dbReference type="Gene3D" id="1.10.530.10">
    <property type="match status" value="1"/>
</dbReference>
<dbReference type="PANTHER" id="PTHR21666:SF270">
    <property type="entry name" value="MUREIN HYDROLASE ACTIVATOR ENVC"/>
    <property type="match status" value="1"/>
</dbReference>
<feature type="coiled-coil region" evidence="1">
    <location>
        <begin position="1659"/>
        <end position="1715"/>
    </location>
</feature>
<feature type="region of interest" description="Disordered" evidence="2">
    <location>
        <begin position="1296"/>
        <end position="1323"/>
    </location>
</feature>
<dbReference type="PANTHER" id="PTHR21666">
    <property type="entry name" value="PEPTIDASE-RELATED"/>
    <property type="match status" value="1"/>
</dbReference>
<keyword evidence="1" id="KW-0175">Coiled coil</keyword>
<evidence type="ECO:0000256" key="1">
    <source>
        <dbReference type="SAM" id="Coils"/>
    </source>
</evidence>
<dbReference type="Gene3D" id="2.30.30.40">
    <property type="entry name" value="SH3 Domains"/>
    <property type="match status" value="1"/>
</dbReference>
<feature type="coiled-coil region" evidence="1">
    <location>
        <begin position="2134"/>
        <end position="2194"/>
    </location>
</feature>
<dbReference type="InterPro" id="IPR041219">
    <property type="entry name" value="Phage_lysozyme2"/>
</dbReference>
<dbReference type="CDD" id="cd12797">
    <property type="entry name" value="M23_peptidase"/>
    <property type="match status" value="1"/>
</dbReference>
<feature type="coiled-coil region" evidence="1">
    <location>
        <begin position="265"/>
        <end position="322"/>
    </location>
</feature>
<dbReference type="Pfam" id="PF01551">
    <property type="entry name" value="Peptidase_M23"/>
    <property type="match status" value="1"/>
</dbReference>
<dbReference type="GO" id="GO:0004222">
    <property type="term" value="F:metalloendopeptidase activity"/>
    <property type="evidence" value="ECO:0007669"/>
    <property type="project" value="TreeGrafter"/>
</dbReference>
<dbReference type="InterPro" id="IPR002477">
    <property type="entry name" value="Peptidoglycan-bd-like"/>
</dbReference>
<dbReference type="SUPFAM" id="SSF47090">
    <property type="entry name" value="PGBD-like"/>
    <property type="match status" value="1"/>
</dbReference>
<feature type="region of interest" description="Disordered" evidence="2">
    <location>
        <begin position="924"/>
        <end position="954"/>
    </location>
</feature>
<dbReference type="Gene3D" id="1.10.101.10">
    <property type="entry name" value="PGBD-like superfamily/PGBD"/>
    <property type="match status" value="1"/>
</dbReference>
<evidence type="ECO:0000259" key="5">
    <source>
        <dbReference type="Pfam" id="PF01551"/>
    </source>
</evidence>
<evidence type="ECO:0000256" key="3">
    <source>
        <dbReference type="SAM" id="Phobius"/>
    </source>
</evidence>
<keyword evidence="3" id="KW-1133">Transmembrane helix</keyword>
<protein>
    <submittedName>
        <fullName evidence="7">Uncharacterized protein</fullName>
    </submittedName>
</protein>
<feature type="coiled-coil region" evidence="1">
    <location>
        <begin position="1455"/>
        <end position="1482"/>
    </location>
</feature>
<dbReference type="SUPFAM" id="SSF51261">
    <property type="entry name" value="Duplicated hybrid motif"/>
    <property type="match status" value="1"/>
</dbReference>
<dbReference type="InterPro" id="IPR050570">
    <property type="entry name" value="Cell_wall_metabolism_enzyme"/>
</dbReference>
<feature type="coiled-coil region" evidence="1">
    <location>
        <begin position="2049"/>
        <end position="2076"/>
    </location>
</feature>
<feature type="transmembrane region" description="Helical" evidence="3">
    <location>
        <begin position="96"/>
        <end position="115"/>
    </location>
</feature>
<evidence type="ECO:0000259" key="4">
    <source>
        <dbReference type="Pfam" id="PF01471"/>
    </source>
</evidence>
<name>A0A3T0KTW5_9BACI</name>
<dbReference type="InterPro" id="IPR036366">
    <property type="entry name" value="PGBDSf"/>
</dbReference>
<evidence type="ECO:0000259" key="6">
    <source>
        <dbReference type="Pfam" id="PF18013"/>
    </source>
</evidence>
<dbReference type="InterPro" id="IPR016047">
    <property type="entry name" value="M23ase_b-sheet_dom"/>
</dbReference>
<proteinExistence type="predicted"/>
<dbReference type="Gene3D" id="2.70.70.10">
    <property type="entry name" value="Glucose Permease (Domain IIA)"/>
    <property type="match status" value="1"/>
</dbReference>
<gene>
    <name evidence="7" type="ORF">BAOM_3131</name>
</gene>